<dbReference type="GO" id="GO:0005525">
    <property type="term" value="F:GTP binding"/>
    <property type="evidence" value="ECO:0007669"/>
    <property type="project" value="UniProtKB-KW"/>
</dbReference>
<dbReference type="InterPro" id="IPR005835">
    <property type="entry name" value="NTP_transferase_dom"/>
</dbReference>
<evidence type="ECO:0000256" key="2">
    <source>
        <dbReference type="ARBA" id="ARBA00006115"/>
    </source>
</evidence>
<dbReference type="UniPathway" id="UPA00126">
    <property type="reaction ID" value="UER00930"/>
</dbReference>
<dbReference type="Pfam" id="PF00483">
    <property type="entry name" value="NTP_transferase"/>
    <property type="match status" value="1"/>
</dbReference>
<comment type="pathway">
    <text evidence="1">Nucleotide-sugar biosynthesis; GDP-alpha-D-mannose biosynthesis; GDP-alpha-D-mannose from alpha-D-mannose 1-phosphate (GTP route): step 1/1.</text>
</comment>
<dbReference type="NCBIfam" id="TIGR01479">
    <property type="entry name" value="GMP_PMI"/>
    <property type="match status" value="1"/>
</dbReference>
<keyword evidence="5 13" id="KW-0548">Nucleotidyltransferase</keyword>
<dbReference type="InterPro" id="IPR006375">
    <property type="entry name" value="Man1P_GuaTrfase/Man6P_Isoase"/>
</dbReference>
<dbReference type="InterPro" id="IPR054566">
    <property type="entry name" value="ManC/GMP-like_b-helix"/>
</dbReference>
<evidence type="ECO:0000259" key="11">
    <source>
        <dbReference type="Pfam" id="PF01050"/>
    </source>
</evidence>
<dbReference type="SUPFAM" id="SSF53448">
    <property type="entry name" value="Nucleotide-diphospho-sugar transferases"/>
    <property type="match status" value="1"/>
</dbReference>
<dbReference type="Pfam" id="PF22640">
    <property type="entry name" value="ManC_GMP_beta-helix"/>
    <property type="match status" value="1"/>
</dbReference>
<dbReference type="InterPro" id="IPR011051">
    <property type="entry name" value="RmlC_Cupin_sf"/>
</dbReference>
<dbReference type="InterPro" id="IPR001538">
    <property type="entry name" value="Man6P_isomerase-2_C"/>
</dbReference>
<protein>
    <recommendedName>
        <fullName evidence="3">mannose-1-phosphate guanylyltransferase</fullName>
        <ecNumber evidence="3">2.7.7.13</ecNumber>
    </recommendedName>
</protein>
<dbReference type="RefSeq" id="WP_091827439.1">
    <property type="nucleotide sequence ID" value="NZ_FNRJ01000014.1"/>
</dbReference>
<dbReference type="SUPFAM" id="SSF51182">
    <property type="entry name" value="RmlC-like cupins"/>
    <property type="match status" value="1"/>
</dbReference>
<accession>A0A1H4G8I6</accession>
<dbReference type="Proteomes" id="UP000242469">
    <property type="component" value="Unassembled WGS sequence"/>
</dbReference>
<proteinExistence type="inferred from homology"/>
<keyword evidence="14" id="KW-1185">Reference proteome</keyword>
<dbReference type="CDD" id="cd02509">
    <property type="entry name" value="GDP-M1P_Guanylyltransferase"/>
    <property type="match status" value="1"/>
</dbReference>
<gene>
    <name evidence="13" type="ORF">SAMN02745729_11491</name>
</gene>
<evidence type="ECO:0000313" key="14">
    <source>
        <dbReference type="Proteomes" id="UP000242469"/>
    </source>
</evidence>
<dbReference type="Pfam" id="PF01050">
    <property type="entry name" value="MannoseP_isomer"/>
    <property type="match status" value="1"/>
</dbReference>
<evidence type="ECO:0000256" key="8">
    <source>
        <dbReference type="ARBA" id="ARBA00047343"/>
    </source>
</evidence>
<evidence type="ECO:0000256" key="1">
    <source>
        <dbReference type="ARBA" id="ARBA00004823"/>
    </source>
</evidence>
<dbReference type="Gene3D" id="2.60.120.10">
    <property type="entry name" value="Jelly Rolls"/>
    <property type="match status" value="1"/>
</dbReference>
<name>A0A1H4G8I6_9GAMM</name>
<dbReference type="EMBL" id="FNRJ01000014">
    <property type="protein sequence ID" value="SEB05581.1"/>
    <property type="molecule type" value="Genomic_DNA"/>
</dbReference>
<dbReference type="PANTHER" id="PTHR46390">
    <property type="entry name" value="MANNOSE-1-PHOSPHATE GUANYLYLTRANSFERASE"/>
    <property type="match status" value="1"/>
</dbReference>
<dbReference type="OrthoDB" id="9806359at2"/>
<keyword evidence="7" id="KW-0342">GTP-binding</keyword>
<evidence type="ECO:0000256" key="3">
    <source>
        <dbReference type="ARBA" id="ARBA00012387"/>
    </source>
</evidence>
<sequence>MQPVILAGGSGSRLWPLSRQHHPKQFLSLAGQQSLLQQCLQRAAQISQVPALLIGREEHRFLLAQQLQETGLQGRIVLEPKGRNTAASLVLAALDAIERGTPCQLLLALPADQLIEPIDSLVQATESARLAAESGQLCLFGVVPDHPATGYGYILPDPEDPVQVERFIEKPDAAQAADLIERGAFWNAGVLLTRADTLLATLTPLQPDLITACKHAWQQRTTDLDFIRVGVEPFLTCPEISIDHALLEHASSCHVTALQAHWQDLGSWAALEQQLPETPDGCRAQGKVTRLHCHNTLFMGGERLIAALGLSNLLVVDTPDALLLADKNYANEMRQLVAELQQQGRSELINHPRVHRPWGFYEHLLDGPGFRVKLISVNPGAALSLQRHRYRAEHWVVLSGHASISRDAEHIELGANQSIAIAQGQLHRLSNNGMEPLLILEVQSGDVLDEADIERLDDRYGRG</sequence>
<dbReference type="InterPro" id="IPR051161">
    <property type="entry name" value="Mannose-6P_isomerase_type2"/>
</dbReference>
<dbReference type="InterPro" id="IPR014710">
    <property type="entry name" value="RmlC-like_jellyroll"/>
</dbReference>
<feature type="domain" description="MannoseP isomerase/GMP-like beta-helix" evidence="12">
    <location>
        <begin position="288"/>
        <end position="340"/>
    </location>
</feature>
<keyword evidence="13" id="KW-0413">Isomerase</keyword>
<evidence type="ECO:0000313" key="13">
    <source>
        <dbReference type="EMBL" id="SEB05581.1"/>
    </source>
</evidence>
<dbReference type="STRING" id="1122198.SAMN02745729_11491"/>
<keyword evidence="6" id="KW-0547">Nucleotide-binding</keyword>
<dbReference type="AlphaFoldDB" id="A0A1H4G8I6"/>
<dbReference type="GO" id="GO:0016853">
    <property type="term" value="F:isomerase activity"/>
    <property type="evidence" value="ECO:0007669"/>
    <property type="project" value="UniProtKB-KW"/>
</dbReference>
<keyword evidence="4 13" id="KW-0808">Transferase</keyword>
<evidence type="ECO:0000256" key="4">
    <source>
        <dbReference type="ARBA" id="ARBA00022679"/>
    </source>
</evidence>
<dbReference type="CDD" id="cd02213">
    <property type="entry name" value="cupin_PMI_typeII_C"/>
    <property type="match status" value="1"/>
</dbReference>
<organism evidence="13 14">
    <name type="scientific">Marinobacterium iners DSM 11526</name>
    <dbReference type="NCBI Taxonomy" id="1122198"/>
    <lineage>
        <taxon>Bacteria</taxon>
        <taxon>Pseudomonadati</taxon>
        <taxon>Pseudomonadota</taxon>
        <taxon>Gammaproteobacteria</taxon>
        <taxon>Oceanospirillales</taxon>
        <taxon>Oceanospirillaceae</taxon>
        <taxon>Marinobacterium</taxon>
    </lineage>
</organism>
<dbReference type="GO" id="GO:0009298">
    <property type="term" value="P:GDP-mannose biosynthetic process"/>
    <property type="evidence" value="ECO:0007669"/>
    <property type="project" value="UniProtKB-UniPathway"/>
</dbReference>
<dbReference type="GO" id="GO:0000271">
    <property type="term" value="P:polysaccharide biosynthetic process"/>
    <property type="evidence" value="ECO:0007669"/>
    <property type="project" value="InterPro"/>
</dbReference>
<evidence type="ECO:0000259" key="10">
    <source>
        <dbReference type="Pfam" id="PF00483"/>
    </source>
</evidence>
<evidence type="ECO:0000256" key="7">
    <source>
        <dbReference type="ARBA" id="ARBA00023134"/>
    </source>
</evidence>
<reference evidence="14" key="1">
    <citation type="submission" date="2016-10" db="EMBL/GenBank/DDBJ databases">
        <authorList>
            <person name="Varghese N."/>
            <person name="Submissions S."/>
        </authorList>
    </citation>
    <scope>NUCLEOTIDE SEQUENCE [LARGE SCALE GENOMIC DNA]</scope>
    <source>
        <strain evidence="14">DSM 11526</strain>
    </source>
</reference>
<feature type="domain" description="Nucleotidyl transferase" evidence="10">
    <location>
        <begin position="3"/>
        <end position="273"/>
    </location>
</feature>
<dbReference type="EC" id="2.7.7.13" evidence="3"/>
<evidence type="ECO:0000259" key="12">
    <source>
        <dbReference type="Pfam" id="PF22640"/>
    </source>
</evidence>
<evidence type="ECO:0000256" key="9">
    <source>
        <dbReference type="RuleBase" id="RU004190"/>
    </source>
</evidence>
<dbReference type="PANTHER" id="PTHR46390:SF1">
    <property type="entry name" value="MANNOSE-1-PHOSPHATE GUANYLYLTRANSFERASE"/>
    <property type="match status" value="1"/>
</dbReference>
<dbReference type="InterPro" id="IPR029044">
    <property type="entry name" value="Nucleotide-diphossugar_trans"/>
</dbReference>
<dbReference type="Gene3D" id="3.90.550.10">
    <property type="entry name" value="Spore Coat Polysaccharide Biosynthesis Protein SpsA, Chain A"/>
    <property type="match status" value="1"/>
</dbReference>
<dbReference type="InterPro" id="IPR049577">
    <property type="entry name" value="GMPP_N"/>
</dbReference>
<comment type="similarity">
    <text evidence="2 9">Belongs to the mannose-6-phosphate isomerase type 2 family.</text>
</comment>
<dbReference type="GO" id="GO:0004475">
    <property type="term" value="F:mannose-1-phosphate guanylyltransferase (GTP) activity"/>
    <property type="evidence" value="ECO:0007669"/>
    <property type="project" value="UniProtKB-EC"/>
</dbReference>
<evidence type="ECO:0000256" key="6">
    <source>
        <dbReference type="ARBA" id="ARBA00022741"/>
    </source>
</evidence>
<evidence type="ECO:0000256" key="5">
    <source>
        <dbReference type="ARBA" id="ARBA00022695"/>
    </source>
</evidence>
<comment type="catalytic activity">
    <reaction evidence="8">
        <text>alpha-D-mannose 1-phosphate + GTP + H(+) = GDP-alpha-D-mannose + diphosphate</text>
        <dbReference type="Rhea" id="RHEA:15229"/>
        <dbReference type="ChEBI" id="CHEBI:15378"/>
        <dbReference type="ChEBI" id="CHEBI:33019"/>
        <dbReference type="ChEBI" id="CHEBI:37565"/>
        <dbReference type="ChEBI" id="CHEBI:57527"/>
        <dbReference type="ChEBI" id="CHEBI:58409"/>
        <dbReference type="EC" id="2.7.7.13"/>
    </reaction>
</comment>
<feature type="domain" description="Mannose-6-phosphate isomerase type II C-terminal" evidence="11">
    <location>
        <begin position="344"/>
        <end position="458"/>
    </location>
</feature>